<feature type="transmembrane region" description="Helical" evidence="6">
    <location>
        <begin position="27"/>
        <end position="46"/>
    </location>
</feature>
<sequence>MSVETPHPVNHDEIDIFDLIDDIKDKWYWLLGTVVVALCLAAAYAYNATPVYQTQIVYKQVAQVDLLPVNQPRLQDVFSISSEDAFKEVRALARSGNTKRAFYEQLLSEQNEALSALIYDQALTAEQNFSRFAQRFVYVDPGAKDTDVHLTIKFELNDAEWATALLNRFSDFVLQSYLDEVRNTVELSRQSILDALRLEADGLRTQYHAHKNQRILTLQEAASIAASVKQQQPFYAASNNVVLSAQPPLFMMGQTALNAELAQLRGRGERNEDAYIAGLPELTWKIQNLEDARIDWDRVRFVQLDESAVLPLKPVKPRKQLIIALGGALGLMAGTMFALLAAAYVRRRKSKRGSRRGRLAAMLTPRL</sequence>
<dbReference type="PANTHER" id="PTHR32309:SF13">
    <property type="entry name" value="FERRIC ENTEROBACTIN TRANSPORT PROTEIN FEPE"/>
    <property type="match status" value="1"/>
</dbReference>
<evidence type="ECO:0008006" key="11">
    <source>
        <dbReference type="Google" id="ProtNLM"/>
    </source>
</evidence>
<dbReference type="Pfam" id="PF13807">
    <property type="entry name" value="GNVR"/>
    <property type="match status" value="1"/>
</dbReference>
<gene>
    <name evidence="9" type="ORF">HUF19_11260</name>
</gene>
<keyword evidence="10" id="KW-1185">Reference proteome</keyword>
<dbReference type="Proteomes" id="UP001065322">
    <property type="component" value="Chromosome"/>
</dbReference>
<dbReference type="EMBL" id="CP054475">
    <property type="protein sequence ID" value="UXD87973.1"/>
    <property type="molecule type" value="Genomic_DNA"/>
</dbReference>
<dbReference type="InterPro" id="IPR050445">
    <property type="entry name" value="Bact_polysacc_biosynth/exp"/>
</dbReference>
<organism evidence="9 10">
    <name type="scientific">Thalassolituus hydrocarboniclasticus</name>
    <dbReference type="NCBI Taxonomy" id="2742796"/>
    <lineage>
        <taxon>Bacteria</taxon>
        <taxon>Pseudomonadati</taxon>
        <taxon>Pseudomonadota</taxon>
        <taxon>Gammaproteobacteria</taxon>
        <taxon>Oceanospirillales</taxon>
        <taxon>Oceanospirillaceae</taxon>
        <taxon>Thalassolituus</taxon>
    </lineage>
</organism>
<name>A0ABY6AAU5_9GAMM</name>
<evidence type="ECO:0000256" key="5">
    <source>
        <dbReference type="ARBA" id="ARBA00023136"/>
    </source>
</evidence>
<proteinExistence type="predicted"/>
<dbReference type="InterPro" id="IPR032807">
    <property type="entry name" value="GNVR"/>
</dbReference>
<feature type="transmembrane region" description="Helical" evidence="6">
    <location>
        <begin position="321"/>
        <end position="345"/>
    </location>
</feature>
<keyword evidence="5 6" id="KW-0472">Membrane</keyword>
<evidence type="ECO:0000256" key="2">
    <source>
        <dbReference type="ARBA" id="ARBA00022475"/>
    </source>
</evidence>
<feature type="domain" description="Polysaccharide chain length determinant N-terminal" evidence="7">
    <location>
        <begin position="12"/>
        <end position="78"/>
    </location>
</feature>
<accession>A0ABY6AAU5</accession>
<keyword evidence="2" id="KW-1003">Cell membrane</keyword>
<dbReference type="InterPro" id="IPR003856">
    <property type="entry name" value="LPS_length_determ_N"/>
</dbReference>
<evidence type="ECO:0000259" key="7">
    <source>
        <dbReference type="Pfam" id="PF02706"/>
    </source>
</evidence>
<dbReference type="PANTHER" id="PTHR32309">
    <property type="entry name" value="TYROSINE-PROTEIN KINASE"/>
    <property type="match status" value="1"/>
</dbReference>
<evidence type="ECO:0000256" key="3">
    <source>
        <dbReference type="ARBA" id="ARBA00022692"/>
    </source>
</evidence>
<evidence type="ECO:0000256" key="1">
    <source>
        <dbReference type="ARBA" id="ARBA00004651"/>
    </source>
</evidence>
<comment type="subcellular location">
    <subcellularLocation>
        <location evidence="1">Cell membrane</location>
        <topology evidence="1">Multi-pass membrane protein</topology>
    </subcellularLocation>
</comment>
<reference evidence="10" key="1">
    <citation type="submission" date="2020-06" db="EMBL/GenBank/DDBJ databases">
        <title>Thalassolituus marinus alknpb1M-1, a hydrocarbon-degrading bacterium isolated from the deep-sea overlying water using an in-situ strategy from the South China Sea basin.</title>
        <authorList>
            <person name="Dong C."/>
            <person name="Chen Y."/>
            <person name="Shao Z."/>
        </authorList>
    </citation>
    <scope>NUCLEOTIDE SEQUENCE [LARGE SCALE GENOMIC DNA]</scope>
    <source>
        <strain evidence="10">alknpb1M-1</strain>
    </source>
</reference>
<keyword evidence="3 6" id="KW-0812">Transmembrane</keyword>
<dbReference type="Pfam" id="PF02706">
    <property type="entry name" value="Wzz"/>
    <property type="match status" value="1"/>
</dbReference>
<dbReference type="RefSeq" id="WP_260996733.1">
    <property type="nucleotide sequence ID" value="NZ_CP054475.1"/>
</dbReference>
<dbReference type="Gene3D" id="3.30.1890.10">
    <property type="entry name" value="FepE-like"/>
    <property type="match status" value="1"/>
</dbReference>
<dbReference type="SUPFAM" id="SSF160355">
    <property type="entry name" value="Bacterial polysaccharide co-polymerase-like"/>
    <property type="match status" value="1"/>
</dbReference>
<evidence type="ECO:0000259" key="8">
    <source>
        <dbReference type="Pfam" id="PF13807"/>
    </source>
</evidence>
<evidence type="ECO:0000256" key="4">
    <source>
        <dbReference type="ARBA" id="ARBA00022989"/>
    </source>
</evidence>
<evidence type="ECO:0000256" key="6">
    <source>
        <dbReference type="SAM" id="Phobius"/>
    </source>
</evidence>
<evidence type="ECO:0000313" key="10">
    <source>
        <dbReference type="Proteomes" id="UP001065322"/>
    </source>
</evidence>
<protein>
    <recommendedName>
        <fullName evidence="11">Polysaccharide chain length determinant N-terminal domain-containing protein</fullName>
    </recommendedName>
</protein>
<evidence type="ECO:0000313" key="9">
    <source>
        <dbReference type="EMBL" id="UXD87973.1"/>
    </source>
</evidence>
<feature type="domain" description="Tyrosine-protein kinase G-rich" evidence="8">
    <location>
        <begin position="302"/>
        <end position="340"/>
    </location>
</feature>
<keyword evidence="4 6" id="KW-1133">Transmembrane helix</keyword>